<dbReference type="PANTHER" id="PTHR43193">
    <property type="match status" value="1"/>
</dbReference>
<protein>
    <submittedName>
        <fullName evidence="5">4Fe-4S binding protein</fullName>
    </submittedName>
</protein>
<reference evidence="5" key="1">
    <citation type="journal article" date="2021" name="PeerJ">
        <title>Extensive microbial diversity within the chicken gut microbiome revealed by metagenomics and culture.</title>
        <authorList>
            <person name="Gilroy R."/>
            <person name="Ravi A."/>
            <person name="Getino M."/>
            <person name="Pursley I."/>
            <person name="Horton D.L."/>
            <person name="Alikhan N.F."/>
            <person name="Baker D."/>
            <person name="Gharbi K."/>
            <person name="Hall N."/>
            <person name="Watson M."/>
            <person name="Adriaenssens E.M."/>
            <person name="Foster-Nyarko E."/>
            <person name="Jarju S."/>
            <person name="Secka A."/>
            <person name="Antonio M."/>
            <person name="Oren A."/>
            <person name="Chaudhuri R.R."/>
            <person name="La Ragione R."/>
            <person name="Hildebrand F."/>
            <person name="Pallen M.J."/>
        </authorList>
    </citation>
    <scope>NUCLEOTIDE SEQUENCE</scope>
    <source>
        <strain evidence="5">ChiSxjej5B17-1746</strain>
    </source>
</reference>
<accession>A0A9D1R1C8</accession>
<dbReference type="PRINTS" id="PR01868">
    <property type="entry name" value="ABCEFAMILY"/>
</dbReference>
<gene>
    <name evidence="5" type="ORF">H9874_08825</name>
</gene>
<dbReference type="InterPro" id="IPR013283">
    <property type="entry name" value="RLI1"/>
</dbReference>
<dbReference type="Proteomes" id="UP000824264">
    <property type="component" value="Unassembled WGS sequence"/>
</dbReference>
<keyword evidence="2" id="KW-0408">Iron</keyword>
<evidence type="ECO:0000313" key="5">
    <source>
        <dbReference type="EMBL" id="HIW79232.1"/>
    </source>
</evidence>
<dbReference type="PROSITE" id="PS51379">
    <property type="entry name" value="4FE4S_FER_2"/>
    <property type="match status" value="2"/>
</dbReference>
<evidence type="ECO:0000256" key="3">
    <source>
        <dbReference type="ARBA" id="ARBA00023014"/>
    </source>
</evidence>
<name>A0A9D1R1C8_9BACT</name>
<dbReference type="InterPro" id="IPR017900">
    <property type="entry name" value="4Fe4S_Fe_S_CS"/>
</dbReference>
<evidence type="ECO:0000259" key="4">
    <source>
        <dbReference type="PROSITE" id="PS51379"/>
    </source>
</evidence>
<dbReference type="SUPFAM" id="SSF54862">
    <property type="entry name" value="4Fe-4S ferredoxins"/>
    <property type="match status" value="1"/>
</dbReference>
<keyword evidence="1" id="KW-0479">Metal-binding</keyword>
<dbReference type="Pfam" id="PF12838">
    <property type="entry name" value="Fer4_7"/>
    <property type="match status" value="1"/>
</dbReference>
<organism evidence="5 6">
    <name type="scientific">Candidatus Bilophila faecipullorum</name>
    <dbReference type="NCBI Taxonomy" id="2838482"/>
    <lineage>
        <taxon>Bacteria</taxon>
        <taxon>Pseudomonadati</taxon>
        <taxon>Thermodesulfobacteriota</taxon>
        <taxon>Desulfovibrionia</taxon>
        <taxon>Desulfovibrionales</taxon>
        <taxon>Desulfovibrionaceae</taxon>
        <taxon>Bilophila</taxon>
    </lineage>
</organism>
<sequence length="419" mass="46140">MAHHYSHSLYDRLADRLNQFPQGAPLSRSLFEILKILFSEQEAGLVAQLPIKPFTAERAAAIWKMDETRARALLEDLASRAMLLDMEQNGRQLFCLPPPMAGFFEFSMMRVRGDVNQKALAELYYQYLNVEEDFVKALFVEHGTPLGRIFVQEAALPQDGKLEVLDYERASHIIKTASHIGISMCYCRHKMQHLGRACDAPMDICMTFNTSARSLIKYGHARQVDAAECLDLLATAQGHNLVQFGENTREGVNFICNCCGCCCEALLAVKRFAIARTIHSNFIAASGGDCRGCGKCAKTCPVNAITMQNGPAGRPFAFVDPERCIGCGVCVRACPAGAIRLEARPERAITPLNTVNRVVAMAAERGMLRELIEDNDAMGNHRIMAAVIGAIMKLPGAPRALAVAQLKSRYLENLIGKMG</sequence>
<evidence type="ECO:0000313" key="6">
    <source>
        <dbReference type="Proteomes" id="UP000824264"/>
    </source>
</evidence>
<evidence type="ECO:0000256" key="2">
    <source>
        <dbReference type="ARBA" id="ARBA00023004"/>
    </source>
</evidence>
<dbReference type="Gene3D" id="3.30.70.20">
    <property type="match status" value="1"/>
</dbReference>
<feature type="domain" description="4Fe-4S ferredoxin-type" evidence="4">
    <location>
        <begin position="281"/>
        <end position="310"/>
    </location>
</feature>
<dbReference type="PROSITE" id="PS00198">
    <property type="entry name" value="4FE4S_FER_1"/>
    <property type="match status" value="1"/>
</dbReference>
<dbReference type="GO" id="GO:0051536">
    <property type="term" value="F:iron-sulfur cluster binding"/>
    <property type="evidence" value="ECO:0007669"/>
    <property type="project" value="UniProtKB-KW"/>
</dbReference>
<dbReference type="CDD" id="cd10549">
    <property type="entry name" value="MtMvhB_like"/>
    <property type="match status" value="1"/>
</dbReference>
<dbReference type="GO" id="GO:0046872">
    <property type="term" value="F:metal ion binding"/>
    <property type="evidence" value="ECO:0007669"/>
    <property type="project" value="UniProtKB-KW"/>
</dbReference>
<keyword evidence="3" id="KW-0411">Iron-sulfur</keyword>
<comment type="caution">
    <text evidence="5">The sequence shown here is derived from an EMBL/GenBank/DDBJ whole genome shotgun (WGS) entry which is preliminary data.</text>
</comment>
<dbReference type="PANTHER" id="PTHR43193:SF2">
    <property type="entry name" value="POLYFERREDOXIN PROTEIN FWDF"/>
    <property type="match status" value="1"/>
</dbReference>
<feature type="domain" description="4Fe-4S ferredoxin-type" evidence="4">
    <location>
        <begin position="315"/>
        <end position="344"/>
    </location>
</feature>
<dbReference type="InterPro" id="IPR052977">
    <property type="entry name" value="Polyferredoxin-like_ET"/>
</dbReference>
<dbReference type="InterPro" id="IPR017896">
    <property type="entry name" value="4Fe4S_Fe-S-bd"/>
</dbReference>
<proteinExistence type="predicted"/>
<dbReference type="AlphaFoldDB" id="A0A9D1R1C8"/>
<reference evidence="5" key="2">
    <citation type="submission" date="2021-04" db="EMBL/GenBank/DDBJ databases">
        <authorList>
            <person name="Gilroy R."/>
        </authorList>
    </citation>
    <scope>NUCLEOTIDE SEQUENCE</scope>
    <source>
        <strain evidence="5">ChiSxjej5B17-1746</strain>
    </source>
</reference>
<dbReference type="EMBL" id="DXGI01000332">
    <property type="protein sequence ID" value="HIW79232.1"/>
    <property type="molecule type" value="Genomic_DNA"/>
</dbReference>
<evidence type="ECO:0000256" key="1">
    <source>
        <dbReference type="ARBA" id="ARBA00022723"/>
    </source>
</evidence>